<evidence type="ECO:0000256" key="1">
    <source>
        <dbReference type="SAM" id="Phobius"/>
    </source>
</evidence>
<dbReference type="AlphaFoldDB" id="A0A1F7S2G2"/>
<comment type="caution">
    <text evidence="3">The sequence shown here is derived from an EMBL/GenBank/DDBJ whole genome shotgun (WGS) entry which is preliminary data.</text>
</comment>
<dbReference type="Gene3D" id="3.20.80.10">
    <property type="entry name" value="Regulatory factor, effector binding domain"/>
    <property type="match status" value="1"/>
</dbReference>
<gene>
    <name evidence="3" type="ORF">A2161_11865</name>
</gene>
<organism evidence="3 4">
    <name type="scientific">Candidatus Schekmanbacteria bacterium RBG_13_48_7</name>
    <dbReference type="NCBI Taxonomy" id="1817878"/>
    <lineage>
        <taxon>Bacteria</taxon>
        <taxon>Candidatus Schekmaniibacteriota</taxon>
    </lineage>
</organism>
<reference evidence="3 4" key="1">
    <citation type="journal article" date="2016" name="Nat. Commun.">
        <title>Thousands of microbial genomes shed light on interconnected biogeochemical processes in an aquifer system.</title>
        <authorList>
            <person name="Anantharaman K."/>
            <person name="Brown C.T."/>
            <person name="Hug L.A."/>
            <person name="Sharon I."/>
            <person name="Castelle C.J."/>
            <person name="Probst A.J."/>
            <person name="Thomas B.C."/>
            <person name="Singh A."/>
            <person name="Wilkins M.J."/>
            <person name="Karaoz U."/>
            <person name="Brodie E.L."/>
            <person name="Williams K.H."/>
            <person name="Hubbard S.S."/>
            <person name="Banfield J.F."/>
        </authorList>
    </citation>
    <scope>NUCLEOTIDE SEQUENCE [LARGE SCALE GENOMIC DNA]</scope>
</reference>
<name>A0A1F7S2G2_9BACT</name>
<evidence type="ECO:0000313" key="4">
    <source>
        <dbReference type="Proteomes" id="UP000179266"/>
    </source>
</evidence>
<sequence length="221" mass="25052">MLKIIIIAALVIAIILLALSYFMMKGPDLSQFDYLKNPRITSMKNQKVIVVKSKGDPNEIGGKAFGLLFKTYFKIKGTPKGPNQSAPRARWPVDFNTPKREWMGLYAMPVPDNVISLPEINAEPGLTVALTTWEYGEVAEILHVGPYSREQPTVEKLNKFINDQGYKIIGEHEEEYLKGPGMFFQGNPEKYYTIIRYRISKPVIEIENRDDNTGSPEEDVP</sequence>
<dbReference type="Proteomes" id="UP000179266">
    <property type="component" value="Unassembled WGS sequence"/>
</dbReference>
<keyword evidence="1" id="KW-0472">Membrane</keyword>
<evidence type="ECO:0000313" key="3">
    <source>
        <dbReference type="EMBL" id="OGL47488.1"/>
    </source>
</evidence>
<keyword evidence="1" id="KW-1133">Transmembrane helix</keyword>
<protein>
    <recommendedName>
        <fullName evidence="2">AraC effector-binding domain-containing protein</fullName>
    </recommendedName>
</protein>
<dbReference type="InterPro" id="IPR011256">
    <property type="entry name" value="Reg_factor_effector_dom_sf"/>
</dbReference>
<dbReference type="EMBL" id="MGDD01000071">
    <property type="protein sequence ID" value="OGL47488.1"/>
    <property type="molecule type" value="Genomic_DNA"/>
</dbReference>
<dbReference type="SUPFAM" id="SSF55136">
    <property type="entry name" value="Probable bacterial effector-binding domain"/>
    <property type="match status" value="1"/>
</dbReference>
<proteinExistence type="predicted"/>
<evidence type="ECO:0000259" key="2">
    <source>
        <dbReference type="SMART" id="SM00871"/>
    </source>
</evidence>
<accession>A0A1F7S2G2</accession>
<dbReference type="SMART" id="SM00871">
    <property type="entry name" value="AraC_E_bind"/>
    <property type="match status" value="1"/>
</dbReference>
<keyword evidence="1" id="KW-0812">Transmembrane</keyword>
<feature type="domain" description="AraC effector-binding" evidence="2">
    <location>
        <begin position="36"/>
        <end position="200"/>
    </location>
</feature>
<feature type="transmembrane region" description="Helical" evidence="1">
    <location>
        <begin position="6"/>
        <end position="24"/>
    </location>
</feature>
<dbReference type="InterPro" id="IPR010499">
    <property type="entry name" value="AraC_E-bd"/>
</dbReference>